<name>A0A382NSJ7_9ZZZZ</name>
<dbReference type="AlphaFoldDB" id="A0A382NSJ7"/>
<sequence>MKAEVKAFLESNREEIAICFDDARQSYIDAIMPIWNAHLEVNNAVEEWYSGNVGNRRLIHLSEYVTINMAMLVPEYLRSDKVANITPEEVKDQVPNMHHKLLLSKSTGIPFPLLMPSDIDEDGDVMEIHELITESPVEGKAMLTEWGTAALLALQQEGIELPDELTDLIRLPDSLA</sequence>
<accession>A0A382NSJ7</accession>
<evidence type="ECO:0000313" key="1">
    <source>
        <dbReference type="EMBL" id="SVC64164.1"/>
    </source>
</evidence>
<dbReference type="EMBL" id="UINC01102493">
    <property type="protein sequence ID" value="SVC64164.1"/>
    <property type="molecule type" value="Genomic_DNA"/>
</dbReference>
<organism evidence="1">
    <name type="scientific">marine metagenome</name>
    <dbReference type="NCBI Taxonomy" id="408172"/>
    <lineage>
        <taxon>unclassified sequences</taxon>
        <taxon>metagenomes</taxon>
        <taxon>ecological metagenomes</taxon>
    </lineage>
</organism>
<gene>
    <name evidence="1" type="ORF">METZ01_LOCUS317018</name>
</gene>
<reference evidence="1" key="1">
    <citation type="submission" date="2018-05" db="EMBL/GenBank/DDBJ databases">
        <authorList>
            <person name="Lanie J.A."/>
            <person name="Ng W.-L."/>
            <person name="Kazmierczak K.M."/>
            <person name="Andrzejewski T.M."/>
            <person name="Davidsen T.M."/>
            <person name="Wayne K.J."/>
            <person name="Tettelin H."/>
            <person name="Glass J.I."/>
            <person name="Rusch D."/>
            <person name="Podicherti R."/>
            <person name="Tsui H.-C.T."/>
            <person name="Winkler M.E."/>
        </authorList>
    </citation>
    <scope>NUCLEOTIDE SEQUENCE</scope>
</reference>
<protein>
    <submittedName>
        <fullName evidence="1">Uncharacterized protein</fullName>
    </submittedName>
</protein>
<proteinExistence type="predicted"/>